<organism evidence="7 8">
    <name type="scientific">Pseudoduganella namucuonensis</name>
    <dbReference type="NCBI Taxonomy" id="1035707"/>
    <lineage>
        <taxon>Bacteria</taxon>
        <taxon>Pseudomonadati</taxon>
        <taxon>Pseudomonadota</taxon>
        <taxon>Betaproteobacteria</taxon>
        <taxon>Burkholderiales</taxon>
        <taxon>Oxalobacteraceae</taxon>
        <taxon>Telluria group</taxon>
        <taxon>Pseudoduganella</taxon>
    </lineage>
</organism>
<dbReference type="Proteomes" id="UP000199391">
    <property type="component" value="Unassembled WGS sequence"/>
</dbReference>
<keyword evidence="8" id="KW-1185">Reference proteome</keyword>
<evidence type="ECO:0000256" key="4">
    <source>
        <dbReference type="SAM" id="SignalP"/>
    </source>
</evidence>
<proteinExistence type="predicted"/>
<dbReference type="InterPro" id="IPR005565">
    <property type="entry name" value="Hemolysn_activator_HlyB_C"/>
</dbReference>
<dbReference type="GO" id="GO:0098046">
    <property type="term" value="C:type V protein secretion system complex"/>
    <property type="evidence" value="ECO:0007669"/>
    <property type="project" value="TreeGrafter"/>
</dbReference>
<reference evidence="8" key="1">
    <citation type="submission" date="2016-10" db="EMBL/GenBank/DDBJ databases">
        <authorList>
            <person name="Varghese N."/>
            <person name="Submissions S."/>
        </authorList>
    </citation>
    <scope>NUCLEOTIDE SEQUENCE [LARGE SCALE GENOMIC DNA]</scope>
    <source>
        <strain evidence="8">CGMCC 1.11014</strain>
    </source>
</reference>
<dbReference type="AlphaFoldDB" id="A0A1I7IIU7"/>
<dbReference type="SUPFAM" id="SSF56935">
    <property type="entry name" value="Porins"/>
    <property type="match status" value="1"/>
</dbReference>
<dbReference type="Gene3D" id="3.10.20.310">
    <property type="entry name" value="membrane protein fhac"/>
    <property type="match status" value="1"/>
</dbReference>
<feature type="domain" description="Haemolysin activator HlyB C-terminal" evidence="5">
    <location>
        <begin position="177"/>
        <end position="512"/>
    </location>
</feature>
<dbReference type="InterPro" id="IPR013686">
    <property type="entry name" value="Polypept-transport_assoc_ShlB"/>
</dbReference>
<dbReference type="GO" id="GO:0046819">
    <property type="term" value="P:protein secretion by the type V secretion system"/>
    <property type="evidence" value="ECO:0007669"/>
    <property type="project" value="TreeGrafter"/>
</dbReference>
<protein>
    <submittedName>
        <fullName evidence="7">Hemolysin activation/secretion protein</fullName>
    </submittedName>
</protein>
<evidence type="ECO:0000313" key="7">
    <source>
        <dbReference type="EMBL" id="SFU72863.1"/>
    </source>
</evidence>
<dbReference type="STRING" id="1035707.SAMN05216552_100868"/>
<dbReference type="Gene3D" id="2.40.160.50">
    <property type="entry name" value="membrane protein fhac: a member of the omp85/tpsb transporter family"/>
    <property type="match status" value="1"/>
</dbReference>
<dbReference type="EMBL" id="FPBO01000008">
    <property type="protein sequence ID" value="SFU72863.1"/>
    <property type="molecule type" value="Genomic_DNA"/>
</dbReference>
<dbReference type="Pfam" id="PF03865">
    <property type="entry name" value="ShlB"/>
    <property type="match status" value="1"/>
</dbReference>
<dbReference type="PANTHER" id="PTHR34597:SF6">
    <property type="entry name" value="BLR6126 PROTEIN"/>
    <property type="match status" value="1"/>
</dbReference>
<feature type="signal peptide" evidence="4">
    <location>
        <begin position="1"/>
        <end position="24"/>
    </location>
</feature>
<accession>A0A1I7IIU7</accession>
<feature type="domain" description="Polypeptide-transport-associated ShlB-type" evidence="6">
    <location>
        <begin position="35"/>
        <end position="109"/>
    </location>
</feature>
<evidence type="ECO:0000259" key="6">
    <source>
        <dbReference type="Pfam" id="PF08479"/>
    </source>
</evidence>
<dbReference type="GO" id="GO:0008320">
    <property type="term" value="F:protein transmembrane transporter activity"/>
    <property type="evidence" value="ECO:0007669"/>
    <property type="project" value="TreeGrafter"/>
</dbReference>
<feature type="chain" id="PRO_5011436796" evidence="4">
    <location>
        <begin position="25"/>
        <end position="559"/>
    </location>
</feature>
<keyword evidence="1" id="KW-0472">Membrane</keyword>
<sequence length="559" mass="59493">MKTLLLAGSISLALATAAIPHARAQEGSPEPEQRFDIARFDVAGNTLLAPERVQALLARFTGKQRNFADVQRALEALEGAYRADGYGTVQVELPEQEATSGVVRLNVVEVRIGAVRVTDNTHFGTDNVLRGLPALRTGHAPNLRRLSENVQLSNENGVKLVEVTLAAGEAENTVDAKVRVTDRSPHQAGLSIDNSGTDASGKWRTGVSYQYANLFDRDHTASLAYTTSPDSPDGVTVRNYSVGYRLPLYDWGDSVDFIFGKSSSNTPSSTPTLGGALNIVGKGDVFGLHLNHNFARAGETTSRLVLGLDYKFIDARCSTVDGQPVSIEPPTPPIAACVPYKVTPLSATYSSSTRGGAAQTDYSVGLAVNLPRGARYTNITGRTDRYSYLTSGNRDTRDRFIVLRGGASHLRGFANDWQLRLAASGQYSFQPMVTAENTGLAGAYTVRGFDERALSADSGAVANAELYTYDIGAANGWNASVRGLLFIDASRGWNRAARAPVPAAVSASSAGLGLRASVGRHANLRMDVARVIHAGQREAAAAGAAGGDYRAHVFLTLGY</sequence>
<evidence type="ECO:0000256" key="2">
    <source>
        <dbReference type="ARBA" id="ARBA00022692"/>
    </source>
</evidence>
<dbReference type="OrthoDB" id="9763372at2"/>
<keyword evidence="2" id="KW-0812">Transmembrane</keyword>
<keyword evidence="1" id="KW-1134">Transmembrane beta strand</keyword>
<evidence type="ECO:0000313" key="8">
    <source>
        <dbReference type="Proteomes" id="UP000199391"/>
    </source>
</evidence>
<dbReference type="Pfam" id="PF08479">
    <property type="entry name" value="POTRA_2"/>
    <property type="match status" value="1"/>
</dbReference>
<keyword evidence="4" id="KW-0732">Signal</keyword>
<name>A0A1I7IIU7_9BURK</name>
<gene>
    <name evidence="7" type="ORF">SAMN05216552_100868</name>
</gene>
<dbReference type="InterPro" id="IPR051544">
    <property type="entry name" value="TPS_OM_transporter"/>
</dbReference>
<evidence type="ECO:0000259" key="5">
    <source>
        <dbReference type="Pfam" id="PF03865"/>
    </source>
</evidence>
<evidence type="ECO:0000256" key="3">
    <source>
        <dbReference type="ARBA" id="ARBA00023237"/>
    </source>
</evidence>
<evidence type="ECO:0000256" key="1">
    <source>
        <dbReference type="ARBA" id="ARBA00022452"/>
    </source>
</evidence>
<keyword evidence="3" id="KW-0998">Cell outer membrane</keyword>
<dbReference type="PANTHER" id="PTHR34597">
    <property type="entry name" value="SLR1661 PROTEIN"/>
    <property type="match status" value="1"/>
</dbReference>